<dbReference type="OrthoDB" id="66144at2759"/>
<dbReference type="CDD" id="cd02440">
    <property type="entry name" value="AdoMet_MTases"/>
    <property type="match status" value="1"/>
</dbReference>
<dbReference type="GO" id="GO:0008757">
    <property type="term" value="F:S-adenosylmethionine-dependent methyltransferase activity"/>
    <property type="evidence" value="ECO:0007669"/>
    <property type="project" value="InterPro"/>
</dbReference>
<dbReference type="AlphaFoldDB" id="A0A2J6QN38"/>
<keyword evidence="3" id="KW-1185">Reference proteome</keyword>
<sequence>MAQNIYDSEVFFKEYIQLPRQIKGLAGAPEWPTLRAMLPASLTGAKFLDLGCGFGWASRWARKSGAAEVLGVDISENMLAKAREFPADGGIAYLRADLNSLELPPNTFNVAFSSLTLHYLKDLPHLVAQVYQSLVAGGTFVFSVEHPLWTAPSSPAFIKDSKGRTVWPLDRYIDEGERITNWLADGVVKQHRMLATYIRILLEAGFTLSAIDEWAPNEEDLIANPGWEKARIRPPFLLMKASKLV</sequence>
<evidence type="ECO:0000313" key="2">
    <source>
        <dbReference type="EMBL" id="PMD27683.1"/>
    </source>
</evidence>
<reference evidence="2 3" key="1">
    <citation type="submission" date="2016-05" db="EMBL/GenBank/DDBJ databases">
        <title>A degradative enzymes factory behind the ericoid mycorrhizal symbiosis.</title>
        <authorList>
            <consortium name="DOE Joint Genome Institute"/>
            <person name="Martino E."/>
            <person name="Morin E."/>
            <person name="Grelet G."/>
            <person name="Kuo A."/>
            <person name="Kohler A."/>
            <person name="Daghino S."/>
            <person name="Barry K."/>
            <person name="Choi C."/>
            <person name="Cichocki N."/>
            <person name="Clum A."/>
            <person name="Copeland A."/>
            <person name="Hainaut M."/>
            <person name="Haridas S."/>
            <person name="Labutti K."/>
            <person name="Lindquist E."/>
            <person name="Lipzen A."/>
            <person name="Khouja H.-R."/>
            <person name="Murat C."/>
            <person name="Ohm R."/>
            <person name="Olson A."/>
            <person name="Spatafora J."/>
            <person name="Veneault-Fourrey C."/>
            <person name="Henrissat B."/>
            <person name="Grigoriev I."/>
            <person name="Martin F."/>
            <person name="Perotto S."/>
        </authorList>
    </citation>
    <scope>NUCLEOTIDE SEQUENCE [LARGE SCALE GENOMIC DNA]</scope>
    <source>
        <strain evidence="2 3">UAMH 7357</strain>
    </source>
</reference>
<dbReference type="PANTHER" id="PTHR43861">
    <property type="entry name" value="TRANS-ACONITATE 2-METHYLTRANSFERASE-RELATED"/>
    <property type="match status" value="1"/>
</dbReference>
<proteinExistence type="predicted"/>
<organism evidence="2 3">
    <name type="scientific">Hyaloscypha hepaticicola</name>
    <dbReference type="NCBI Taxonomy" id="2082293"/>
    <lineage>
        <taxon>Eukaryota</taxon>
        <taxon>Fungi</taxon>
        <taxon>Dikarya</taxon>
        <taxon>Ascomycota</taxon>
        <taxon>Pezizomycotina</taxon>
        <taxon>Leotiomycetes</taxon>
        <taxon>Helotiales</taxon>
        <taxon>Hyaloscyphaceae</taxon>
        <taxon>Hyaloscypha</taxon>
    </lineage>
</organism>
<dbReference type="Gene3D" id="3.40.50.150">
    <property type="entry name" value="Vaccinia Virus protein VP39"/>
    <property type="match status" value="1"/>
</dbReference>
<accession>A0A2J6QN38</accession>
<evidence type="ECO:0000259" key="1">
    <source>
        <dbReference type="Pfam" id="PF08241"/>
    </source>
</evidence>
<dbReference type="Pfam" id="PF08241">
    <property type="entry name" value="Methyltransf_11"/>
    <property type="match status" value="1"/>
</dbReference>
<dbReference type="SUPFAM" id="SSF53335">
    <property type="entry name" value="S-adenosyl-L-methionine-dependent methyltransferases"/>
    <property type="match status" value="1"/>
</dbReference>
<protein>
    <submittedName>
        <fullName evidence="2">Methyl transferase</fullName>
    </submittedName>
</protein>
<gene>
    <name evidence="2" type="ORF">NA56DRAFT_143602</name>
</gene>
<dbReference type="InterPro" id="IPR013216">
    <property type="entry name" value="Methyltransf_11"/>
</dbReference>
<evidence type="ECO:0000313" key="3">
    <source>
        <dbReference type="Proteomes" id="UP000235672"/>
    </source>
</evidence>
<feature type="domain" description="Methyltransferase type 11" evidence="1">
    <location>
        <begin position="48"/>
        <end position="142"/>
    </location>
</feature>
<name>A0A2J6QN38_9HELO</name>
<keyword evidence="2" id="KW-0808">Transferase</keyword>
<dbReference type="PANTHER" id="PTHR43861:SF1">
    <property type="entry name" value="TRANS-ACONITATE 2-METHYLTRANSFERASE"/>
    <property type="match status" value="1"/>
</dbReference>
<dbReference type="STRING" id="1745343.A0A2J6QN38"/>
<dbReference type="EMBL" id="KZ613465">
    <property type="protein sequence ID" value="PMD27683.1"/>
    <property type="molecule type" value="Genomic_DNA"/>
</dbReference>
<dbReference type="InterPro" id="IPR029063">
    <property type="entry name" value="SAM-dependent_MTases_sf"/>
</dbReference>
<dbReference type="Proteomes" id="UP000235672">
    <property type="component" value="Unassembled WGS sequence"/>
</dbReference>